<evidence type="ECO:0000313" key="1">
    <source>
        <dbReference type="Proteomes" id="UP000887575"/>
    </source>
</evidence>
<dbReference type="WBParaSite" id="MBELARI_LOCUS1688">
    <property type="protein sequence ID" value="MBELARI_LOCUS1688"/>
    <property type="gene ID" value="MBELARI_LOCUS1688"/>
</dbReference>
<protein>
    <submittedName>
        <fullName evidence="2">Uncharacterized protein</fullName>
    </submittedName>
</protein>
<dbReference type="Proteomes" id="UP000887575">
    <property type="component" value="Unassembled WGS sequence"/>
</dbReference>
<accession>A0AAF3ES85</accession>
<name>A0AAF3ES85_9BILA</name>
<sequence length="193" mass="22081">MPMYFAGIGQLQRLVDRLFVRKVRKVLPRHDTSVVETFARAPPSSIEITVDLSGGTRRCISLITDLLKVCLRELKQSSVRSKNQEEEESDSFNAGVYFTTELEKRLQYKGSFLPDHQRRLLQGIDRTKSVLKRLVRPTTTEAPIKPIWNPDQVSSFFDDEANPGSSTRKEVIENIQKQQKEAARVAKKRPVLL</sequence>
<organism evidence="1 2">
    <name type="scientific">Mesorhabditis belari</name>
    <dbReference type="NCBI Taxonomy" id="2138241"/>
    <lineage>
        <taxon>Eukaryota</taxon>
        <taxon>Metazoa</taxon>
        <taxon>Ecdysozoa</taxon>
        <taxon>Nematoda</taxon>
        <taxon>Chromadorea</taxon>
        <taxon>Rhabditida</taxon>
        <taxon>Rhabditina</taxon>
        <taxon>Rhabditomorpha</taxon>
        <taxon>Rhabditoidea</taxon>
        <taxon>Rhabditidae</taxon>
        <taxon>Mesorhabditinae</taxon>
        <taxon>Mesorhabditis</taxon>
    </lineage>
</organism>
<proteinExistence type="predicted"/>
<dbReference type="AlphaFoldDB" id="A0AAF3ES85"/>
<reference evidence="2" key="1">
    <citation type="submission" date="2024-02" db="UniProtKB">
        <authorList>
            <consortium name="WormBaseParasite"/>
        </authorList>
    </citation>
    <scope>IDENTIFICATION</scope>
</reference>
<evidence type="ECO:0000313" key="2">
    <source>
        <dbReference type="WBParaSite" id="MBELARI_LOCUS1688"/>
    </source>
</evidence>
<keyword evidence="1" id="KW-1185">Reference proteome</keyword>